<reference evidence="2 3" key="1">
    <citation type="submission" date="2020-06" db="EMBL/GenBank/DDBJ databases">
        <title>Dysbiosis in marine aquaculture revealed through microbiome analysis: reverse ecology for environmental sustainability.</title>
        <authorList>
            <person name="Haro-Moreno J.M."/>
            <person name="Coutinho F.H."/>
            <person name="Zaragoza-Solas A."/>
            <person name="Picazo A."/>
            <person name="Almagro-Moreno S."/>
            <person name="Lopez-Perez M."/>
        </authorList>
    </citation>
    <scope>NUCLEOTIDE SEQUENCE [LARGE SCALE GENOMIC DNA]</scope>
    <source>
        <strain evidence="2">MCMED-G41</strain>
    </source>
</reference>
<dbReference type="InterPro" id="IPR036249">
    <property type="entry name" value="Thioredoxin-like_sf"/>
</dbReference>
<accession>A0A838XWA0</accession>
<feature type="domain" description="GST N-terminal" evidence="1">
    <location>
        <begin position="13"/>
        <end position="85"/>
    </location>
</feature>
<dbReference type="InterPro" id="IPR050931">
    <property type="entry name" value="Mito_Protein_Transport_Metaxin"/>
</dbReference>
<dbReference type="AlphaFoldDB" id="A0A838XWA0"/>
<dbReference type="PANTHER" id="PTHR12289:SF67">
    <property type="match status" value="1"/>
</dbReference>
<sequence length="349" mass="40351">MKSLNPIPMAGNPASPYTRKMLALMRYRRICYTVEWGDPRNLIKKMKLEEPKPMLLPVIIFNVDGQNKAITDSTPIIRHLENEFTLRSVIPSDPKLNFLNYVLEDFGDEWVTKYMFHYRWHFSNDIEKAGTILPLMHDVSLDDISHLEFKKYISELQTSRLWVVGSNQKTAPIIEASYKRFLKKLDYCLSLNPYLFGKRPSSSDYAIYGQLTQLVGFDPTSSNIAHAVSPRVIAWIDQMEDMSGIDVHQEDWINFEDVENNLSGLFQEIGKVYVPALLANANAIDTKEKIWKTNIDGTEWEQKSFAYQAKCLKWINDEFSALDEDDQKQITSFLEKTGCENLIVRSKND</sequence>
<dbReference type="PANTHER" id="PTHR12289">
    <property type="entry name" value="METAXIN RELATED"/>
    <property type="match status" value="1"/>
</dbReference>
<keyword evidence="2" id="KW-0808">Transferase</keyword>
<dbReference type="SUPFAM" id="SSF47616">
    <property type="entry name" value="GST C-terminal domain-like"/>
    <property type="match status" value="1"/>
</dbReference>
<dbReference type="Pfam" id="PF13417">
    <property type="entry name" value="GST_N_3"/>
    <property type="match status" value="1"/>
</dbReference>
<dbReference type="GO" id="GO:0016740">
    <property type="term" value="F:transferase activity"/>
    <property type="evidence" value="ECO:0007669"/>
    <property type="project" value="UniProtKB-KW"/>
</dbReference>
<proteinExistence type="predicted"/>
<dbReference type="GO" id="GO:0005737">
    <property type="term" value="C:cytoplasm"/>
    <property type="evidence" value="ECO:0007669"/>
    <property type="project" value="TreeGrafter"/>
</dbReference>
<gene>
    <name evidence="2" type="ORF">H2072_00235</name>
</gene>
<dbReference type="Proteomes" id="UP000551848">
    <property type="component" value="Unassembled WGS sequence"/>
</dbReference>
<dbReference type="SUPFAM" id="SSF52833">
    <property type="entry name" value="Thioredoxin-like"/>
    <property type="match status" value="1"/>
</dbReference>
<dbReference type="InterPro" id="IPR036282">
    <property type="entry name" value="Glutathione-S-Trfase_C_sf"/>
</dbReference>
<evidence type="ECO:0000259" key="1">
    <source>
        <dbReference type="Pfam" id="PF13417"/>
    </source>
</evidence>
<dbReference type="EMBL" id="JACETL010000001">
    <property type="protein sequence ID" value="MBA4692156.1"/>
    <property type="molecule type" value="Genomic_DNA"/>
</dbReference>
<organism evidence="2 3">
    <name type="scientific">SAR86 cluster bacterium</name>
    <dbReference type="NCBI Taxonomy" id="2030880"/>
    <lineage>
        <taxon>Bacteria</taxon>
        <taxon>Pseudomonadati</taxon>
        <taxon>Pseudomonadota</taxon>
        <taxon>Gammaproteobacteria</taxon>
        <taxon>SAR86 cluster</taxon>
    </lineage>
</organism>
<name>A0A838XWA0_9GAMM</name>
<comment type="caution">
    <text evidence="2">The sequence shown here is derived from an EMBL/GenBank/DDBJ whole genome shotgun (WGS) entry which is preliminary data.</text>
</comment>
<evidence type="ECO:0000313" key="2">
    <source>
        <dbReference type="EMBL" id="MBA4692156.1"/>
    </source>
</evidence>
<dbReference type="InterPro" id="IPR004045">
    <property type="entry name" value="Glutathione_S-Trfase_N"/>
</dbReference>
<dbReference type="Gene3D" id="3.40.30.10">
    <property type="entry name" value="Glutaredoxin"/>
    <property type="match status" value="1"/>
</dbReference>
<protein>
    <submittedName>
        <fullName evidence="2">Glutathione S-transferase</fullName>
    </submittedName>
</protein>
<dbReference type="Gene3D" id="1.20.1050.10">
    <property type="match status" value="1"/>
</dbReference>
<evidence type="ECO:0000313" key="3">
    <source>
        <dbReference type="Proteomes" id="UP000551848"/>
    </source>
</evidence>